<evidence type="ECO:0000259" key="4">
    <source>
        <dbReference type="PROSITE" id="PS50011"/>
    </source>
</evidence>
<dbReference type="OrthoDB" id="2130750at2759"/>
<dbReference type="GO" id="GO:0005813">
    <property type="term" value="C:centrosome"/>
    <property type="evidence" value="ECO:0007669"/>
    <property type="project" value="InterPro"/>
</dbReference>
<dbReference type="Gene3D" id="3.30.200.20">
    <property type="entry name" value="Phosphorylase Kinase, domain 1"/>
    <property type="match status" value="1"/>
</dbReference>
<dbReference type="InterPro" id="IPR017441">
    <property type="entry name" value="Protein_kinase_ATP_BS"/>
</dbReference>
<feature type="binding site" evidence="1">
    <location>
        <position position="365"/>
    </location>
    <ligand>
        <name>ATP</name>
        <dbReference type="ChEBI" id="CHEBI:30616"/>
    </ligand>
</feature>
<keyword evidence="1" id="KW-0547">Nucleotide-binding</keyword>
<protein>
    <recommendedName>
        <fullName evidence="8">CAP-Gly domain-containing protein</fullName>
    </recommendedName>
</protein>
<reference evidence="6 7" key="1">
    <citation type="journal article" date="2013" name="Curr. Biol.">
        <title>The Genome of the Foraminiferan Reticulomyxa filosa.</title>
        <authorList>
            <person name="Glockner G."/>
            <person name="Hulsmann N."/>
            <person name="Schleicher M."/>
            <person name="Noegel A.A."/>
            <person name="Eichinger L."/>
            <person name="Gallinger C."/>
            <person name="Pawlowski J."/>
            <person name="Sierra R."/>
            <person name="Euteneuer U."/>
            <person name="Pillet L."/>
            <person name="Moustafa A."/>
            <person name="Platzer M."/>
            <person name="Groth M."/>
            <person name="Szafranski K."/>
            <person name="Schliwa M."/>
        </authorList>
    </citation>
    <scope>NUCLEOTIDE SEQUENCE [LARGE SCALE GENOMIC DNA]</scope>
</reference>
<dbReference type="AlphaFoldDB" id="X6NSX6"/>
<dbReference type="PROSITE" id="PS50011">
    <property type="entry name" value="PROTEIN_KINASE_DOM"/>
    <property type="match status" value="1"/>
</dbReference>
<accession>X6NSX6</accession>
<dbReference type="PROSITE" id="PS50245">
    <property type="entry name" value="CAP_GLY_2"/>
    <property type="match status" value="2"/>
</dbReference>
<gene>
    <name evidence="6" type="ORF">RFI_08747</name>
</gene>
<dbReference type="InterPro" id="IPR011009">
    <property type="entry name" value="Kinase-like_dom_sf"/>
</dbReference>
<evidence type="ECO:0000256" key="3">
    <source>
        <dbReference type="SAM" id="Phobius"/>
    </source>
</evidence>
<keyword evidence="1" id="KW-0067">ATP-binding</keyword>
<feature type="domain" description="CAP-Gly" evidence="5">
    <location>
        <begin position="164"/>
        <end position="225"/>
    </location>
</feature>
<feature type="compositionally biased region" description="Basic and acidic residues" evidence="2">
    <location>
        <begin position="235"/>
        <end position="287"/>
    </location>
</feature>
<dbReference type="InterPro" id="IPR028750">
    <property type="entry name" value="CEP350/CC187"/>
</dbReference>
<feature type="domain" description="Protein kinase" evidence="4">
    <location>
        <begin position="330"/>
        <end position="418"/>
    </location>
</feature>
<dbReference type="EMBL" id="ASPP01006696">
    <property type="protein sequence ID" value="ETO28392.1"/>
    <property type="molecule type" value="Genomic_DNA"/>
</dbReference>
<dbReference type="SUPFAM" id="SSF74924">
    <property type="entry name" value="Cap-Gly domain"/>
    <property type="match status" value="2"/>
</dbReference>
<dbReference type="Proteomes" id="UP000023152">
    <property type="component" value="Unassembled WGS sequence"/>
</dbReference>
<feature type="domain" description="CAP-Gly" evidence="5">
    <location>
        <begin position="79"/>
        <end position="123"/>
    </location>
</feature>
<dbReference type="PROSITE" id="PS00107">
    <property type="entry name" value="PROTEIN_KINASE_ATP"/>
    <property type="match status" value="1"/>
</dbReference>
<sequence length="418" mass="48385">MLSMGFKEKYRKENVYSARTAFFFWVEVFVCFRLSLIEMAKHTRPFSDVLHKTDERVCVGDMVEIVNSKCRTGCVQYIGPDESFTKVWYGIELDTAGGPHNGRPSESARQYFKCKANHGIFVERNQIIQVLRKSPTPVRISVNDRVFVNDQVLVNKRGKVLFVGPVAKTEGFWYGIELDEKIGHHNGTIGGVEYFRCSLSKGIHMRSMALTLITSTRPMTGKKVKSDQGLLARSSEGDPRKKEVSQKDEDKSKSKDKDKSKDEDSELKQDEVDMLRTDTDRQFKRQDPNSQHKLRQILGNVLPKRQNTVEILPENDAGRMRKFTDDYACNWETDFLGCGEFGNCYKCRSKTKFFQNKHRMFAVKKISKARFRQDKVVVGMMQHELEILRTLKKKTRNKKIVGYRNIIKVCCFFFSLQD</sequence>
<dbReference type="GO" id="GO:0004672">
    <property type="term" value="F:protein kinase activity"/>
    <property type="evidence" value="ECO:0007669"/>
    <property type="project" value="InterPro"/>
</dbReference>
<dbReference type="SMART" id="SM01052">
    <property type="entry name" value="CAP_GLY"/>
    <property type="match status" value="2"/>
</dbReference>
<organism evidence="6 7">
    <name type="scientific">Reticulomyxa filosa</name>
    <dbReference type="NCBI Taxonomy" id="46433"/>
    <lineage>
        <taxon>Eukaryota</taxon>
        <taxon>Sar</taxon>
        <taxon>Rhizaria</taxon>
        <taxon>Retaria</taxon>
        <taxon>Foraminifera</taxon>
        <taxon>Monothalamids</taxon>
        <taxon>Reticulomyxidae</taxon>
        <taxon>Reticulomyxa</taxon>
    </lineage>
</organism>
<dbReference type="GO" id="GO:0008017">
    <property type="term" value="F:microtubule binding"/>
    <property type="evidence" value="ECO:0007669"/>
    <property type="project" value="InterPro"/>
</dbReference>
<keyword evidence="7" id="KW-1185">Reference proteome</keyword>
<dbReference type="InterPro" id="IPR036859">
    <property type="entry name" value="CAP-Gly_dom_sf"/>
</dbReference>
<evidence type="ECO:0000259" key="5">
    <source>
        <dbReference type="PROSITE" id="PS50245"/>
    </source>
</evidence>
<name>X6NSX6_RETFI</name>
<dbReference type="GO" id="GO:0005524">
    <property type="term" value="F:ATP binding"/>
    <property type="evidence" value="ECO:0007669"/>
    <property type="project" value="UniProtKB-UniRule"/>
</dbReference>
<proteinExistence type="predicted"/>
<keyword evidence="3" id="KW-0812">Transmembrane</keyword>
<dbReference type="GO" id="GO:0034453">
    <property type="term" value="P:microtubule anchoring"/>
    <property type="evidence" value="ECO:0007669"/>
    <property type="project" value="InterPro"/>
</dbReference>
<evidence type="ECO:0000256" key="2">
    <source>
        <dbReference type="SAM" id="MobiDB-lite"/>
    </source>
</evidence>
<dbReference type="InterPro" id="IPR000938">
    <property type="entry name" value="CAP-Gly_domain"/>
</dbReference>
<dbReference type="PANTHER" id="PTHR13958">
    <property type="entry name" value="CENTROSOME-ASSOCIATED PROTEIN 350"/>
    <property type="match status" value="1"/>
</dbReference>
<dbReference type="SUPFAM" id="SSF56112">
    <property type="entry name" value="Protein kinase-like (PK-like)"/>
    <property type="match status" value="1"/>
</dbReference>
<evidence type="ECO:0000313" key="6">
    <source>
        <dbReference type="EMBL" id="ETO28392.1"/>
    </source>
</evidence>
<dbReference type="PANTHER" id="PTHR13958:SF3">
    <property type="entry name" value="CAP-GLY DOMAIN-CONTAINING PROTEIN-RELATED"/>
    <property type="match status" value="1"/>
</dbReference>
<evidence type="ECO:0000256" key="1">
    <source>
        <dbReference type="PROSITE-ProRule" id="PRU10141"/>
    </source>
</evidence>
<evidence type="ECO:0000313" key="7">
    <source>
        <dbReference type="Proteomes" id="UP000023152"/>
    </source>
</evidence>
<dbReference type="Pfam" id="PF01302">
    <property type="entry name" value="CAP_GLY"/>
    <property type="match status" value="2"/>
</dbReference>
<comment type="caution">
    <text evidence="6">The sequence shown here is derived from an EMBL/GenBank/DDBJ whole genome shotgun (WGS) entry which is preliminary data.</text>
</comment>
<dbReference type="Gene3D" id="2.30.30.190">
    <property type="entry name" value="CAP Gly-rich-like domain"/>
    <property type="match status" value="2"/>
</dbReference>
<keyword evidence="3" id="KW-0472">Membrane</keyword>
<keyword evidence="3" id="KW-1133">Transmembrane helix</keyword>
<feature type="region of interest" description="Disordered" evidence="2">
    <location>
        <begin position="219"/>
        <end position="292"/>
    </location>
</feature>
<evidence type="ECO:0008006" key="8">
    <source>
        <dbReference type="Google" id="ProtNLM"/>
    </source>
</evidence>
<feature type="transmembrane region" description="Helical" evidence="3">
    <location>
        <begin position="21"/>
        <end position="40"/>
    </location>
</feature>
<dbReference type="InterPro" id="IPR000719">
    <property type="entry name" value="Prot_kinase_dom"/>
</dbReference>